<evidence type="ECO:0000256" key="4">
    <source>
        <dbReference type="ARBA" id="ARBA00022771"/>
    </source>
</evidence>
<reference evidence="11" key="1">
    <citation type="submission" date="2016-11" db="EMBL/GenBank/DDBJ databases">
        <authorList>
            <person name="Guldener U."/>
        </authorList>
    </citation>
    <scope>NUCLEOTIDE SEQUENCE [LARGE SCALE GENOMIC DNA]</scope>
</reference>
<dbReference type="InterPro" id="IPR050331">
    <property type="entry name" value="Zinc_finger"/>
</dbReference>
<feature type="region of interest" description="Disordered" evidence="8">
    <location>
        <begin position="196"/>
        <end position="232"/>
    </location>
</feature>
<accession>A0A1L0B4U5</accession>
<feature type="domain" description="C2H2-type" evidence="9">
    <location>
        <begin position="457"/>
        <end position="485"/>
    </location>
</feature>
<protein>
    <recommendedName>
        <fullName evidence="9">C2H2-type domain-containing protein</fullName>
    </recommendedName>
</protein>
<feature type="compositionally biased region" description="Low complexity" evidence="8">
    <location>
        <begin position="71"/>
        <end position="90"/>
    </location>
</feature>
<keyword evidence="11" id="KW-1185">Reference proteome</keyword>
<feature type="region of interest" description="Disordered" evidence="8">
    <location>
        <begin position="367"/>
        <end position="399"/>
    </location>
</feature>
<keyword evidence="5" id="KW-0862">Zinc</keyword>
<evidence type="ECO:0000256" key="6">
    <source>
        <dbReference type="ARBA" id="ARBA00023242"/>
    </source>
</evidence>
<dbReference type="OrthoDB" id="3973160at2759"/>
<dbReference type="InterPro" id="IPR013087">
    <property type="entry name" value="Znf_C2H2_type"/>
</dbReference>
<sequence>MSNNNPNKNINNSDIDKIQNDNIDEQLLLANTLTSLSRGSSPISHNQRNSHSPLVALLNKPNEKFNSPLPSISTISNNQNTSITQNNRNNSIMSTTSSVNSTNSMLFPPPSPNLLFFNPSNRDTFNNGTIPGPLGNVFPTSFSQKKDDQNKIPISSSTQMLSINNPIQSSVSTPINSNLFFSKNLSVDTPPLGTLHNIKYPNLMKKNDKSKQKDINDPSSKKSSKKKSNFTNNVCQLPGSGISYSPQVQINSYYNNPSTLTNNLYNIQGPQSNSNLNFNSLMNNNVEGNFFLNSDSPLPNLQNNQPSNSSYTGINSLLHQNPQLFSNMGRPRSPRQVNLKINTAPVKFDSLTPMALTPDIDNEIINMKRKNTDQDTRGTKKVKTDKTKPKNGVKKRKKKKNIDDFSYMTQPSSGILYKVRLRDLIKELHPTKEEILEEDHTIQPQEVIQDEKGNRKYRCIHCMKFFQSGHHLTRHKTSVHSMLKLFECLRCGKQFKRKDHAWQHVCKKLSCPFLENAEEDLFSKGVICEEGDIESD</sequence>
<dbReference type="GO" id="GO:0008270">
    <property type="term" value="F:zinc ion binding"/>
    <property type="evidence" value="ECO:0007669"/>
    <property type="project" value="UniProtKB-KW"/>
</dbReference>
<keyword evidence="3" id="KW-0677">Repeat</keyword>
<gene>
    <name evidence="10" type="ORF">HGUI_02259</name>
</gene>
<evidence type="ECO:0000256" key="8">
    <source>
        <dbReference type="SAM" id="MobiDB-lite"/>
    </source>
</evidence>
<keyword evidence="6" id="KW-0539">Nucleus</keyword>
<evidence type="ECO:0000256" key="7">
    <source>
        <dbReference type="PROSITE-ProRule" id="PRU00042"/>
    </source>
</evidence>
<evidence type="ECO:0000313" key="11">
    <source>
        <dbReference type="Proteomes" id="UP000183365"/>
    </source>
</evidence>
<dbReference type="Proteomes" id="UP000183365">
    <property type="component" value="Unassembled WGS sequence"/>
</dbReference>
<dbReference type="VEuPathDB" id="FungiDB:HGUI_02259"/>
<dbReference type="SUPFAM" id="SSF57667">
    <property type="entry name" value="beta-beta-alpha zinc fingers"/>
    <property type="match status" value="1"/>
</dbReference>
<feature type="compositionally biased region" description="Basic residues" evidence="8">
    <location>
        <begin position="389"/>
        <end position="399"/>
    </location>
</feature>
<dbReference type="GO" id="GO:0005634">
    <property type="term" value="C:nucleus"/>
    <property type="evidence" value="ECO:0007669"/>
    <property type="project" value="UniProtKB-SubCell"/>
</dbReference>
<feature type="compositionally biased region" description="Basic and acidic residues" evidence="8">
    <location>
        <begin position="205"/>
        <end position="220"/>
    </location>
</feature>
<evidence type="ECO:0000256" key="1">
    <source>
        <dbReference type="ARBA" id="ARBA00004123"/>
    </source>
</evidence>
<comment type="subcellular location">
    <subcellularLocation>
        <location evidence="1">Nucleus</location>
    </subcellularLocation>
</comment>
<evidence type="ECO:0000259" key="9">
    <source>
        <dbReference type="PROSITE" id="PS50157"/>
    </source>
</evidence>
<evidence type="ECO:0000256" key="2">
    <source>
        <dbReference type="ARBA" id="ARBA00022723"/>
    </source>
</evidence>
<name>A0A1L0B4U5_9ASCO</name>
<evidence type="ECO:0000256" key="3">
    <source>
        <dbReference type="ARBA" id="ARBA00022737"/>
    </source>
</evidence>
<evidence type="ECO:0000256" key="5">
    <source>
        <dbReference type="ARBA" id="ARBA00022833"/>
    </source>
</evidence>
<dbReference type="PANTHER" id="PTHR16515">
    <property type="entry name" value="PR DOMAIN ZINC FINGER PROTEIN"/>
    <property type="match status" value="1"/>
</dbReference>
<keyword evidence="4 7" id="KW-0863">Zinc-finger</keyword>
<dbReference type="PROSITE" id="PS50157">
    <property type="entry name" value="ZINC_FINGER_C2H2_2"/>
    <property type="match status" value="1"/>
</dbReference>
<proteinExistence type="predicted"/>
<dbReference type="InterPro" id="IPR036236">
    <property type="entry name" value="Znf_C2H2_sf"/>
</dbReference>
<dbReference type="EMBL" id="FQNF01000038">
    <property type="protein sequence ID" value="SGZ40059.1"/>
    <property type="molecule type" value="Genomic_DNA"/>
</dbReference>
<dbReference type="GO" id="GO:0010468">
    <property type="term" value="P:regulation of gene expression"/>
    <property type="evidence" value="ECO:0007669"/>
    <property type="project" value="TreeGrafter"/>
</dbReference>
<organism evidence="10 11">
    <name type="scientific">Hanseniaspora guilliermondii</name>
    <dbReference type="NCBI Taxonomy" id="56406"/>
    <lineage>
        <taxon>Eukaryota</taxon>
        <taxon>Fungi</taxon>
        <taxon>Dikarya</taxon>
        <taxon>Ascomycota</taxon>
        <taxon>Saccharomycotina</taxon>
        <taxon>Saccharomycetes</taxon>
        <taxon>Saccharomycodales</taxon>
        <taxon>Saccharomycodaceae</taxon>
        <taxon>Hanseniaspora</taxon>
    </lineage>
</organism>
<keyword evidence="2" id="KW-0479">Metal-binding</keyword>
<dbReference type="Gene3D" id="3.30.160.60">
    <property type="entry name" value="Classic Zinc Finger"/>
    <property type="match status" value="1"/>
</dbReference>
<dbReference type="PROSITE" id="PS00028">
    <property type="entry name" value="ZINC_FINGER_C2H2_1"/>
    <property type="match status" value="1"/>
</dbReference>
<evidence type="ECO:0000313" key="10">
    <source>
        <dbReference type="EMBL" id="SGZ40059.1"/>
    </source>
</evidence>
<feature type="compositionally biased region" description="Basic and acidic residues" evidence="8">
    <location>
        <begin position="370"/>
        <end position="388"/>
    </location>
</feature>
<feature type="region of interest" description="Disordered" evidence="8">
    <location>
        <begin position="68"/>
        <end position="90"/>
    </location>
</feature>
<dbReference type="AlphaFoldDB" id="A0A1L0B4U5"/>
<dbReference type="PANTHER" id="PTHR16515:SF49">
    <property type="entry name" value="GASTRULA ZINC FINGER PROTEIN XLCGF49.1-LIKE-RELATED"/>
    <property type="match status" value="1"/>
</dbReference>